<proteinExistence type="inferred from homology"/>
<keyword evidence="3" id="KW-0813">Transport</keyword>
<keyword evidence="7" id="KW-1185">Reference proteome</keyword>
<dbReference type="InterPro" id="IPR051010">
    <property type="entry name" value="BCAA_transport"/>
</dbReference>
<protein>
    <submittedName>
        <fullName evidence="6">ABC branched-chain amino transporter,periplasmic binding protein</fullName>
    </submittedName>
</protein>
<feature type="domain" description="Leucine-binding protein" evidence="5">
    <location>
        <begin position="64"/>
        <end position="400"/>
    </location>
</feature>
<keyword evidence="2" id="KW-0732">Signal</keyword>
<name>A0A9P1JPN9_9PROT</name>
<organism evidence="6 7">
    <name type="scientific">Azospirillum baldaniorum</name>
    <dbReference type="NCBI Taxonomy" id="1064539"/>
    <lineage>
        <taxon>Bacteria</taxon>
        <taxon>Pseudomonadati</taxon>
        <taxon>Pseudomonadota</taxon>
        <taxon>Alphaproteobacteria</taxon>
        <taxon>Rhodospirillales</taxon>
        <taxon>Azospirillaceae</taxon>
        <taxon>Azospirillum</taxon>
    </lineage>
</organism>
<dbReference type="CDD" id="cd06327">
    <property type="entry name" value="PBP1_SBP-like"/>
    <property type="match status" value="1"/>
</dbReference>
<dbReference type="PANTHER" id="PTHR30483">
    <property type="entry name" value="LEUCINE-SPECIFIC-BINDING PROTEIN"/>
    <property type="match status" value="1"/>
</dbReference>
<dbReference type="EMBL" id="HE577327">
    <property type="protein sequence ID" value="CCC97352.1"/>
    <property type="molecule type" value="Genomic_DNA"/>
</dbReference>
<dbReference type="Gene3D" id="3.40.50.2300">
    <property type="match status" value="2"/>
</dbReference>
<dbReference type="AlphaFoldDB" id="A0A9P1JPN9"/>
<evidence type="ECO:0000256" key="1">
    <source>
        <dbReference type="ARBA" id="ARBA00010062"/>
    </source>
</evidence>
<evidence type="ECO:0000313" key="7">
    <source>
        <dbReference type="Proteomes" id="UP000007319"/>
    </source>
</evidence>
<sequence length="437" mass="47239">MESTMGRDGMATGFGEGSPGRRKTREEAMKRQLGTALLSGTALLLATMLPAAAQQGARISNDVVRIGVITDLSGAFSDQSGRGSIAAAQMAVEDFGGTVLGKPIEVLTADHQNKVDVGSSIVREWIDAQNVDLIQDVANSGLALAVADIVRDKNRVAIFNGPSVTRLTGDKCTPNTIHYAYDAYALAKGTGAQTIKQGGDTWYFLTVDFAFGHGLEENTAKIVQENGGKVLGAVRFPLNNLDFASYVTQAQASGAKIVGLATTGMDARNAIKAAAEFGLTQSGQQLAGLLLFDTDVHALGLEATQGMYLTTAFYWDRDDETRAFSRRFHERVKIMPNMGQAGVYSSTLAYLKAIEAAGTDEAGPVMEKLKSTRINDVFVKDGWVREDGRLMREMYLMQVKKPSESKYSWDYYTLRATIPAEEAFRPLSQSDCPLVKK</sequence>
<evidence type="ECO:0000256" key="4">
    <source>
        <dbReference type="SAM" id="MobiDB-lite"/>
    </source>
</evidence>
<reference evidence="6 7" key="1">
    <citation type="journal article" date="2011" name="PLoS Genet.">
        <title>Azospirillum genomes reveal transition of bacteria from aquatic to terrestrial environments.</title>
        <authorList>
            <person name="Wisniewski-Dye F."/>
            <person name="Borziak K."/>
            <person name="Khalsa-Moyers G."/>
            <person name="Alexandre G."/>
            <person name="Sukharnikov L.O."/>
            <person name="Wuichet K."/>
            <person name="Hurst G.B."/>
            <person name="McDonald W.H."/>
            <person name="Robertson J.S."/>
            <person name="Barbe V."/>
            <person name="Calteau A."/>
            <person name="Rouy Z."/>
            <person name="Mangenot S."/>
            <person name="Prigent-Combaret C."/>
            <person name="Normand P."/>
            <person name="Boyer M."/>
            <person name="Siguier P."/>
            <person name="Dessaux Y."/>
            <person name="Elmerich C."/>
            <person name="Condemine G."/>
            <person name="Krishnen G."/>
            <person name="Kennedy I."/>
            <person name="Paterson A.H."/>
            <person name="Gonzalez V."/>
            <person name="Mavingui P."/>
            <person name="Zhulin I.B."/>
        </authorList>
    </citation>
    <scope>NUCLEOTIDE SEQUENCE [LARGE SCALE GENOMIC DNA]</scope>
    <source>
        <strain evidence="6 7">Sp245</strain>
    </source>
</reference>
<evidence type="ECO:0000256" key="2">
    <source>
        <dbReference type="ARBA" id="ARBA00022729"/>
    </source>
</evidence>
<dbReference type="GO" id="GO:0006865">
    <property type="term" value="P:amino acid transport"/>
    <property type="evidence" value="ECO:0007669"/>
    <property type="project" value="UniProtKB-KW"/>
</dbReference>
<feature type="region of interest" description="Disordered" evidence="4">
    <location>
        <begin position="1"/>
        <end position="28"/>
    </location>
</feature>
<keyword evidence="3" id="KW-0029">Amino-acid transport</keyword>
<dbReference type="KEGG" id="abs:AZOBR_60013"/>
<dbReference type="InterPro" id="IPR028082">
    <property type="entry name" value="Peripla_BP_I"/>
</dbReference>
<dbReference type="PANTHER" id="PTHR30483:SF6">
    <property type="entry name" value="PERIPLASMIC BINDING PROTEIN OF ABC TRANSPORTER FOR NATURAL AMINO ACIDS"/>
    <property type="match status" value="1"/>
</dbReference>
<dbReference type="InterPro" id="IPR028081">
    <property type="entry name" value="Leu-bd"/>
</dbReference>
<dbReference type="SUPFAM" id="SSF53822">
    <property type="entry name" value="Periplasmic binding protein-like I"/>
    <property type="match status" value="1"/>
</dbReference>
<accession>A0A9P1JPN9</accession>
<comment type="similarity">
    <text evidence="1">Belongs to the leucine-binding protein family.</text>
</comment>
<evidence type="ECO:0000256" key="3">
    <source>
        <dbReference type="ARBA" id="ARBA00022970"/>
    </source>
</evidence>
<dbReference type="Proteomes" id="UP000007319">
    <property type="component" value="Chromosome"/>
</dbReference>
<dbReference type="Pfam" id="PF13458">
    <property type="entry name" value="Peripla_BP_6"/>
    <property type="match status" value="1"/>
</dbReference>
<evidence type="ECO:0000313" key="6">
    <source>
        <dbReference type="EMBL" id="CCC97352.1"/>
    </source>
</evidence>
<evidence type="ECO:0000259" key="5">
    <source>
        <dbReference type="Pfam" id="PF13458"/>
    </source>
</evidence>
<gene>
    <name evidence="6" type="ORF">AZOBR_60013</name>
</gene>